<dbReference type="PANTHER" id="PTHR12934:SF11">
    <property type="entry name" value="LARGE RIBOSOMAL SUBUNIT PROTEIN UL15M"/>
    <property type="match status" value="1"/>
</dbReference>
<dbReference type="GO" id="GO:0019843">
    <property type="term" value="F:rRNA binding"/>
    <property type="evidence" value="ECO:0007669"/>
    <property type="project" value="UniProtKB-UniRule"/>
</dbReference>
<keyword evidence="4" id="KW-0694">RNA-binding</keyword>
<dbReference type="Gene3D" id="3.100.10.10">
    <property type="match status" value="1"/>
</dbReference>
<dbReference type="InterPro" id="IPR005749">
    <property type="entry name" value="Ribosomal_uL15_bac-type"/>
</dbReference>
<dbReference type="InterPro" id="IPR036227">
    <property type="entry name" value="Ribosomal_uL15/eL18_sf"/>
</dbReference>
<evidence type="ECO:0000313" key="7">
    <source>
        <dbReference type="EMBL" id="OGY41675.1"/>
    </source>
</evidence>
<dbReference type="GO" id="GO:0022625">
    <property type="term" value="C:cytosolic large ribosomal subunit"/>
    <property type="evidence" value="ECO:0007669"/>
    <property type="project" value="TreeGrafter"/>
</dbReference>
<name>A0A1G1XNI5_9BACT</name>
<dbReference type="PANTHER" id="PTHR12934">
    <property type="entry name" value="50S RIBOSOMAL PROTEIN L15"/>
    <property type="match status" value="1"/>
</dbReference>
<keyword evidence="4" id="KW-0699">rRNA-binding</keyword>
<comment type="caution">
    <text evidence="7">The sequence shown here is derived from an EMBL/GenBank/DDBJ whole genome shotgun (WGS) entry which is preliminary data.</text>
</comment>
<evidence type="ECO:0000256" key="3">
    <source>
        <dbReference type="ARBA" id="ARBA00023274"/>
    </source>
</evidence>
<keyword evidence="3 4" id="KW-0687">Ribonucleoprotein</keyword>
<dbReference type="InterPro" id="IPR030878">
    <property type="entry name" value="Ribosomal_uL15"/>
</dbReference>
<comment type="similarity">
    <text evidence="1 4">Belongs to the universal ribosomal protein uL15 family.</text>
</comment>
<dbReference type="AlphaFoldDB" id="A0A1G1XNI5"/>
<organism evidence="7 8">
    <name type="scientific">Candidatus Buchananbacteria bacterium RBG_13_39_9</name>
    <dbReference type="NCBI Taxonomy" id="1797531"/>
    <lineage>
        <taxon>Bacteria</taxon>
        <taxon>Candidatus Buchananiibacteriota</taxon>
    </lineage>
</organism>
<dbReference type="InterPro" id="IPR021131">
    <property type="entry name" value="Ribosomal_uL15/eL18"/>
</dbReference>
<feature type="compositionally biased region" description="Basic residues" evidence="5">
    <location>
        <begin position="12"/>
        <end position="22"/>
    </location>
</feature>
<evidence type="ECO:0000259" key="6">
    <source>
        <dbReference type="Pfam" id="PF00828"/>
    </source>
</evidence>
<accession>A0A1G1XNI5</accession>
<dbReference type="GO" id="GO:0003735">
    <property type="term" value="F:structural constituent of ribosome"/>
    <property type="evidence" value="ECO:0007669"/>
    <property type="project" value="InterPro"/>
</dbReference>
<sequence length="162" mass="17807">MPLYLHNLKPAKGAKKNKKRLGRGNASGHGTYSGRGQKGQRARSGGKKGLALKGLKGIIQSTPKLGGFRSLKRKLEIVNIRDLEKNFNDNDTITPEKLAEKGLIKNIKFGVKILGQGKLNKKFTVYTDKISASAKEVIEKNKGKVLIFGSKKEEKLKPNTPK</sequence>
<reference evidence="7 8" key="1">
    <citation type="journal article" date="2016" name="Nat. Commun.">
        <title>Thousands of microbial genomes shed light on interconnected biogeochemical processes in an aquifer system.</title>
        <authorList>
            <person name="Anantharaman K."/>
            <person name="Brown C.T."/>
            <person name="Hug L.A."/>
            <person name="Sharon I."/>
            <person name="Castelle C.J."/>
            <person name="Probst A.J."/>
            <person name="Thomas B.C."/>
            <person name="Singh A."/>
            <person name="Wilkins M.J."/>
            <person name="Karaoz U."/>
            <person name="Brodie E.L."/>
            <person name="Williams K.H."/>
            <person name="Hubbard S.S."/>
            <person name="Banfield J.F."/>
        </authorList>
    </citation>
    <scope>NUCLEOTIDE SEQUENCE [LARGE SCALE GENOMIC DNA]</scope>
</reference>
<evidence type="ECO:0000256" key="5">
    <source>
        <dbReference type="SAM" id="MobiDB-lite"/>
    </source>
</evidence>
<feature type="compositionally biased region" description="Gly residues" evidence="5">
    <location>
        <begin position="25"/>
        <end position="37"/>
    </location>
</feature>
<dbReference type="SUPFAM" id="SSF52080">
    <property type="entry name" value="Ribosomal proteins L15p and L18e"/>
    <property type="match status" value="1"/>
</dbReference>
<keyword evidence="2 4" id="KW-0689">Ribosomal protein</keyword>
<evidence type="ECO:0000313" key="8">
    <source>
        <dbReference type="Proteomes" id="UP000176260"/>
    </source>
</evidence>
<dbReference type="GO" id="GO:0006412">
    <property type="term" value="P:translation"/>
    <property type="evidence" value="ECO:0007669"/>
    <property type="project" value="UniProtKB-UniRule"/>
</dbReference>
<comment type="subunit">
    <text evidence="4">Part of the 50S ribosomal subunit.</text>
</comment>
<dbReference type="NCBIfam" id="TIGR01071">
    <property type="entry name" value="rplO_bact"/>
    <property type="match status" value="1"/>
</dbReference>
<evidence type="ECO:0000256" key="1">
    <source>
        <dbReference type="ARBA" id="ARBA00007320"/>
    </source>
</evidence>
<protein>
    <recommendedName>
        <fullName evidence="4">Large ribosomal subunit protein uL15</fullName>
    </recommendedName>
</protein>
<dbReference type="EMBL" id="MHIA01000024">
    <property type="protein sequence ID" value="OGY41675.1"/>
    <property type="molecule type" value="Genomic_DNA"/>
</dbReference>
<gene>
    <name evidence="4" type="primary">rplO</name>
    <name evidence="7" type="ORF">A2Y67_03950</name>
</gene>
<feature type="region of interest" description="Disordered" evidence="5">
    <location>
        <begin position="1"/>
        <end position="48"/>
    </location>
</feature>
<proteinExistence type="inferred from homology"/>
<comment type="function">
    <text evidence="4">Binds to the 23S rRNA.</text>
</comment>
<dbReference type="Proteomes" id="UP000176260">
    <property type="component" value="Unassembled WGS sequence"/>
</dbReference>
<evidence type="ECO:0000256" key="2">
    <source>
        <dbReference type="ARBA" id="ARBA00022980"/>
    </source>
</evidence>
<evidence type="ECO:0000256" key="4">
    <source>
        <dbReference type="HAMAP-Rule" id="MF_01341"/>
    </source>
</evidence>
<feature type="domain" description="Large ribosomal subunit protein uL15/eL18" evidence="6">
    <location>
        <begin position="77"/>
        <end position="145"/>
    </location>
</feature>
<dbReference type="Pfam" id="PF00828">
    <property type="entry name" value="Ribosomal_L27A"/>
    <property type="match status" value="1"/>
</dbReference>
<dbReference type="HAMAP" id="MF_01341">
    <property type="entry name" value="Ribosomal_uL15"/>
    <property type="match status" value="1"/>
</dbReference>